<evidence type="ECO:0000313" key="7">
    <source>
        <dbReference type="Proteomes" id="UP000600247"/>
    </source>
</evidence>
<dbReference type="Gene3D" id="1.25.40.10">
    <property type="entry name" value="Tetratricopeptide repeat domain"/>
    <property type="match status" value="2"/>
</dbReference>
<reference evidence="6 7" key="1">
    <citation type="journal article" date="2014" name="Int. J. Syst. Evol. Microbiol.">
        <title>Complete genome sequence of Corynebacterium casei LMG S-19264T (=DSM 44701T), isolated from a smear-ripened cheese.</title>
        <authorList>
            <consortium name="US DOE Joint Genome Institute (JGI-PGF)"/>
            <person name="Walter F."/>
            <person name="Albersmeier A."/>
            <person name="Kalinowski J."/>
            <person name="Ruckert C."/>
        </authorList>
    </citation>
    <scope>NUCLEOTIDE SEQUENCE [LARGE SCALE GENOMIC DNA]</scope>
    <source>
        <strain evidence="6 7">CGMCC 1.15286</strain>
    </source>
</reference>
<organism evidence="6 7">
    <name type="scientific">Paenibacillus radicis</name>
    <name type="common">ex Gao et al. 2016</name>
    <dbReference type="NCBI Taxonomy" id="1737354"/>
    <lineage>
        <taxon>Bacteria</taxon>
        <taxon>Bacillati</taxon>
        <taxon>Bacillota</taxon>
        <taxon>Bacilli</taxon>
        <taxon>Bacillales</taxon>
        <taxon>Paenibacillaceae</taxon>
        <taxon>Paenibacillus</taxon>
    </lineage>
</organism>
<dbReference type="InterPro" id="IPR019734">
    <property type="entry name" value="TPR_rpt"/>
</dbReference>
<keyword evidence="4" id="KW-0812">Transmembrane</keyword>
<evidence type="ECO:0000256" key="3">
    <source>
        <dbReference type="PROSITE-ProRule" id="PRU00339"/>
    </source>
</evidence>
<feature type="transmembrane region" description="Helical" evidence="4">
    <location>
        <begin position="627"/>
        <end position="646"/>
    </location>
</feature>
<dbReference type="RefSeq" id="WP_188888776.1">
    <property type="nucleotide sequence ID" value="NZ_BMHY01000003.1"/>
</dbReference>
<dbReference type="Gene3D" id="1.10.287.110">
    <property type="entry name" value="DnaJ domain"/>
    <property type="match status" value="1"/>
</dbReference>
<gene>
    <name evidence="6" type="ORF">GCM10010918_19660</name>
</gene>
<dbReference type="EMBL" id="BMHY01000003">
    <property type="protein sequence ID" value="GGG65498.1"/>
    <property type="molecule type" value="Genomic_DNA"/>
</dbReference>
<keyword evidence="7" id="KW-1185">Reference proteome</keyword>
<dbReference type="CDD" id="cd06257">
    <property type="entry name" value="DnaJ"/>
    <property type="match status" value="1"/>
</dbReference>
<dbReference type="SMART" id="SM00028">
    <property type="entry name" value="TPR"/>
    <property type="match status" value="4"/>
</dbReference>
<feature type="domain" description="J" evidence="5">
    <location>
        <begin position="2"/>
        <end position="66"/>
    </location>
</feature>
<evidence type="ECO:0000256" key="4">
    <source>
        <dbReference type="SAM" id="Phobius"/>
    </source>
</evidence>
<keyword evidence="1" id="KW-0235">DNA replication</keyword>
<dbReference type="SUPFAM" id="SSF46565">
    <property type="entry name" value="Chaperone J-domain"/>
    <property type="match status" value="1"/>
</dbReference>
<sequence>MRAWDILGIEPTDDVSTIKKAYSLKLRVHHPEDDPEGYQQLREAYDQAVKSAKKRIRQLAVLDQEETAVAEANANPVNSETSDSEIPPVYNEMHEEYEESADYNDIINKEFDASSPPSILRWIHVEDRPPDPATQLKVFLEEAEALYADFPSRIDADKWLDLLNSDIVWDATKQNIISAEMLDFLEKHYFLPRPIWRILETTFHLNDRALEDSSFAERYPKVHAYAIESPEFNLDYSPLLSAGDMDLEAYLRLRESGFASLSEGDLKTAIRIIEEALAMFAGDPDLLRLRFECYSQFKDARLALEACNDWLRIAGNNPEGYYFRARYLLEAGRPKGAMLDVERLLLLAPNENRTWSVLGKCQLKLGNLEQAREAFERILDRNAHDIEAGIYLADIRRQLKQHRKAPLRRRLKLASGYLLYRSLLPLVLIAAIHLLILTPYISPNGESPWYRLTHLSQLIEQINPADPIEIHTLKDFYNLPDNNTNTVKLKLEHTNFMGIYEVEMEAADGNPVIQYRSARNVQDSDVFTRATGYLSIGHLEDAAIIVIATGKQAQTMHNEGSIEMEGLFHPSLMQEMQVIVEDWKEKSEDAARHLNKHEIADIYVDSRLEPKAPPTDEYVKLRGADSILLLLIPLYILFLAEIRLTWRYIRFTGEGRKRGNSFEH</sequence>
<dbReference type="AlphaFoldDB" id="A0A917H346"/>
<dbReference type="SUPFAM" id="SSF48452">
    <property type="entry name" value="TPR-like"/>
    <property type="match status" value="1"/>
</dbReference>
<evidence type="ECO:0000259" key="5">
    <source>
        <dbReference type="PROSITE" id="PS50076"/>
    </source>
</evidence>
<name>A0A917H346_9BACL</name>
<feature type="repeat" description="TPR" evidence="3">
    <location>
        <begin position="352"/>
        <end position="385"/>
    </location>
</feature>
<evidence type="ECO:0000256" key="2">
    <source>
        <dbReference type="ARBA" id="ARBA00023016"/>
    </source>
</evidence>
<evidence type="ECO:0000313" key="6">
    <source>
        <dbReference type="EMBL" id="GGG65498.1"/>
    </source>
</evidence>
<dbReference type="InterPro" id="IPR036869">
    <property type="entry name" value="J_dom_sf"/>
</dbReference>
<accession>A0A917H346</accession>
<dbReference type="PROSITE" id="PS50076">
    <property type="entry name" value="DNAJ_2"/>
    <property type="match status" value="1"/>
</dbReference>
<dbReference type="InterPro" id="IPR001623">
    <property type="entry name" value="DnaJ_domain"/>
</dbReference>
<evidence type="ECO:0000256" key="1">
    <source>
        <dbReference type="ARBA" id="ARBA00022705"/>
    </source>
</evidence>
<keyword evidence="4" id="KW-0472">Membrane</keyword>
<dbReference type="Proteomes" id="UP000600247">
    <property type="component" value="Unassembled WGS sequence"/>
</dbReference>
<protein>
    <recommendedName>
        <fullName evidence="5">J domain-containing protein</fullName>
    </recommendedName>
</protein>
<dbReference type="GO" id="GO:0006260">
    <property type="term" value="P:DNA replication"/>
    <property type="evidence" value="ECO:0007669"/>
    <property type="project" value="UniProtKB-KW"/>
</dbReference>
<dbReference type="Pfam" id="PF14559">
    <property type="entry name" value="TPR_19"/>
    <property type="match status" value="2"/>
</dbReference>
<dbReference type="SMART" id="SM00271">
    <property type="entry name" value="DnaJ"/>
    <property type="match status" value="1"/>
</dbReference>
<proteinExistence type="predicted"/>
<keyword evidence="2" id="KW-0346">Stress response</keyword>
<dbReference type="PROSITE" id="PS50005">
    <property type="entry name" value="TPR"/>
    <property type="match status" value="1"/>
</dbReference>
<keyword evidence="3" id="KW-0802">TPR repeat</keyword>
<comment type="caution">
    <text evidence="6">The sequence shown here is derived from an EMBL/GenBank/DDBJ whole genome shotgun (WGS) entry which is preliminary data.</text>
</comment>
<keyword evidence="4" id="KW-1133">Transmembrane helix</keyword>
<dbReference type="InterPro" id="IPR011990">
    <property type="entry name" value="TPR-like_helical_dom_sf"/>
</dbReference>